<reference evidence="1" key="1">
    <citation type="journal article" date="2008" name="Genomics">
        <title>Large-insert genome analysis technology detects structural variation in Pseudomonas aeruginosa clinical strains from cystic fibrosis patients.</title>
        <authorList>
            <person name="Hayden H.S."/>
            <person name="Gillett W."/>
            <person name="Saenphimmachak C."/>
            <person name="Lim R."/>
            <person name="Zhou Y."/>
            <person name="Jacobs M.A."/>
            <person name="Chang J."/>
            <person name="Rohmer L."/>
            <person name="D'Argenio D.A."/>
            <person name="Palmieri A."/>
            <person name="Levy R."/>
            <person name="Haugen E."/>
            <person name="Wong G.K."/>
            <person name="Brittnacher M.J."/>
            <person name="Burns J.L."/>
            <person name="Miller S.I."/>
            <person name="Olson M.V."/>
            <person name="Kaul R."/>
        </authorList>
    </citation>
    <scope>NUCLEOTIDE SEQUENCE</scope>
    <source>
        <strain evidence="1">PACS171b</strain>
    </source>
</reference>
<dbReference type="AlphaFoldDB" id="B3G2J8"/>
<dbReference type="EMBL" id="EU595751">
    <property type="protein sequence ID" value="ACD39260.1"/>
    <property type="molecule type" value="Genomic_DNA"/>
</dbReference>
<protein>
    <submittedName>
        <fullName evidence="1">Uncharacterized protein</fullName>
    </submittedName>
</protein>
<name>B3G2J8_PSEAI</name>
<accession>B3G2J8</accession>
<proteinExistence type="predicted"/>
<gene>
    <name evidence="1" type="ORF">PACL_0472</name>
</gene>
<organism evidence="1">
    <name type="scientific">Pseudomonas aeruginosa</name>
    <dbReference type="NCBI Taxonomy" id="287"/>
    <lineage>
        <taxon>Bacteria</taxon>
        <taxon>Pseudomonadati</taxon>
        <taxon>Pseudomonadota</taxon>
        <taxon>Gammaproteobacteria</taxon>
        <taxon>Pseudomonadales</taxon>
        <taxon>Pseudomonadaceae</taxon>
        <taxon>Pseudomonas</taxon>
    </lineage>
</organism>
<sequence length="196" mass="21445">MILRGEVCRHVGQATADERIVVTRYGAAGELNCAALADEVGRGERLGVDDVHAEGDSEVALDVRAARTLPPREQRENVAVHEPLDPVAHERLPRRATVDHVDRRVLDDIADGSDPPLLGVERGVVEVWDAGHGAGQVDAAHHAAALPGWWPNCCHSTLCLRFLVRTGVPSSFQSWTLARICMSRHSRVFRARSMNC</sequence>
<evidence type="ECO:0000313" key="1">
    <source>
        <dbReference type="EMBL" id="ACD39260.1"/>
    </source>
</evidence>